<evidence type="ECO:0000256" key="1">
    <source>
        <dbReference type="SAM" id="MobiDB-lite"/>
    </source>
</evidence>
<reference evidence="2 3" key="1">
    <citation type="journal article" date="2014" name="Agronomy (Basel)">
        <title>A Draft Genome Sequence for Ensete ventricosum, the Drought-Tolerant Tree Against Hunger.</title>
        <authorList>
            <person name="Harrison J."/>
            <person name="Moore K.A."/>
            <person name="Paszkiewicz K."/>
            <person name="Jones T."/>
            <person name="Grant M."/>
            <person name="Ambacheew D."/>
            <person name="Muzemil S."/>
            <person name="Studholme D.J."/>
        </authorList>
    </citation>
    <scope>NUCLEOTIDE SEQUENCE [LARGE SCALE GENOMIC DNA]</scope>
</reference>
<dbReference type="Proteomes" id="UP000287651">
    <property type="component" value="Unassembled WGS sequence"/>
</dbReference>
<dbReference type="EMBL" id="AMZH03008255">
    <property type="protein sequence ID" value="RRT59334.1"/>
    <property type="molecule type" value="Genomic_DNA"/>
</dbReference>
<comment type="caution">
    <text evidence="2">The sequence shown here is derived from an EMBL/GenBank/DDBJ whole genome shotgun (WGS) entry which is preliminary data.</text>
</comment>
<name>A0A426Z5S5_ENSVE</name>
<accession>A0A426Z5S5</accession>
<feature type="region of interest" description="Disordered" evidence="1">
    <location>
        <begin position="72"/>
        <end position="91"/>
    </location>
</feature>
<proteinExistence type="predicted"/>
<sequence length="149" mass="15945">MVKSNVASNVVFVSRSCHGDLESFARPDLGVSSDGPMGDQLSPLSMGDAAELTCQTSPLPDPRQLAISGVAGRHDSQPVNSTPWQLATGGVSGQAQWPIGEQYPLTSDSWQQAACQGKRSGRQDFTLFDKETAQRKEQSCHVTKPTEAI</sequence>
<gene>
    <name evidence="2" type="ORF">B296_00024023</name>
</gene>
<evidence type="ECO:0000313" key="3">
    <source>
        <dbReference type="Proteomes" id="UP000287651"/>
    </source>
</evidence>
<protein>
    <submittedName>
        <fullName evidence="2">Uncharacterized protein</fullName>
    </submittedName>
</protein>
<dbReference type="AlphaFoldDB" id="A0A426Z5S5"/>
<organism evidence="2 3">
    <name type="scientific">Ensete ventricosum</name>
    <name type="common">Abyssinian banana</name>
    <name type="synonym">Musa ensete</name>
    <dbReference type="NCBI Taxonomy" id="4639"/>
    <lineage>
        <taxon>Eukaryota</taxon>
        <taxon>Viridiplantae</taxon>
        <taxon>Streptophyta</taxon>
        <taxon>Embryophyta</taxon>
        <taxon>Tracheophyta</taxon>
        <taxon>Spermatophyta</taxon>
        <taxon>Magnoliopsida</taxon>
        <taxon>Liliopsida</taxon>
        <taxon>Zingiberales</taxon>
        <taxon>Musaceae</taxon>
        <taxon>Ensete</taxon>
    </lineage>
</organism>
<evidence type="ECO:0000313" key="2">
    <source>
        <dbReference type="EMBL" id="RRT59334.1"/>
    </source>
</evidence>